<sequence length="405" mass="43359">MGWKNPLLLLLSIGLSNIGAWIFLIALNLIVLDEWGSALAVGILYVLKPLAALVTNAWAGSVVDRLNKRRLMVFLDVSRAVLVAVLPFISSLPLMYAVVFVVNMGSSVFYPASMTYMTMLIPKNKRQRFNALRSLVGSGAFIVGPAVAGLLFIVGTPETAIFLNGAALLLSGIVTLFLPDVEEGAAEGAKKLSLDMIKEDLRVVRRFSLHRLYVMMVYFLFSCMIVLTAAVDSLEAAFSKEVLGFSNSTYGYLVSIAGAGYLAGAMVNTVIANKVRDVKLFAFGSVAVSAGYMVYSVSGGFMAAAIGFSLLSFALAFAQTGFDTFIQERIPVEVMGRVSSVYGWVEGFLVIAATILIGAGAQVLSIRHVVAGGSLIMAAVTVLLCIYSLSRAEEKQAERAAIEPR</sequence>
<dbReference type="OrthoDB" id="2156306at2"/>
<proteinExistence type="predicted"/>
<dbReference type="InterPro" id="IPR036259">
    <property type="entry name" value="MFS_trans_sf"/>
</dbReference>
<dbReference type="AlphaFoldDB" id="A0A0V8HHA6"/>
<evidence type="ECO:0000259" key="8">
    <source>
        <dbReference type="PROSITE" id="PS50850"/>
    </source>
</evidence>
<dbReference type="EMBL" id="FMAU01000003">
    <property type="protein sequence ID" value="SCC17026.1"/>
    <property type="molecule type" value="Genomic_DNA"/>
</dbReference>
<dbReference type="InterPro" id="IPR022324">
    <property type="entry name" value="Bacilysin_exporter_BacE_put"/>
</dbReference>
<keyword evidence="2" id="KW-0813">Transport</keyword>
<organism evidence="9 10">
    <name type="scientific">[Bacillus] enclensis</name>
    <dbReference type="NCBI Taxonomy" id="1402860"/>
    <lineage>
        <taxon>Bacteria</taxon>
        <taxon>Bacillati</taxon>
        <taxon>Bacillota</taxon>
        <taxon>Bacilli</taxon>
        <taxon>Bacillales</taxon>
        <taxon>Bacillaceae</taxon>
        <taxon>Rossellomorea</taxon>
    </lineage>
</organism>
<feature type="transmembrane region" description="Helical" evidence="7">
    <location>
        <begin position="160"/>
        <end position="178"/>
    </location>
</feature>
<dbReference type="GO" id="GO:0022857">
    <property type="term" value="F:transmembrane transporter activity"/>
    <property type="evidence" value="ECO:0007669"/>
    <property type="project" value="InterPro"/>
</dbReference>
<dbReference type="InterPro" id="IPR020846">
    <property type="entry name" value="MFS_dom"/>
</dbReference>
<dbReference type="SUPFAM" id="SSF103473">
    <property type="entry name" value="MFS general substrate transporter"/>
    <property type="match status" value="1"/>
</dbReference>
<feature type="transmembrane region" description="Helical" evidence="7">
    <location>
        <begin position="278"/>
        <end position="295"/>
    </location>
</feature>
<dbReference type="Pfam" id="PF07690">
    <property type="entry name" value="MFS_1"/>
    <property type="match status" value="1"/>
</dbReference>
<keyword evidence="4 7" id="KW-0812">Transmembrane</keyword>
<evidence type="ECO:0000256" key="2">
    <source>
        <dbReference type="ARBA" id="ARBA00022448"/>
    </source>
</evidence>
<keyword evidence="10" id="KW-1185">Reference proteome</keyword>
<reference evidence="10" key="1">
    <citation type="submission" date="2016-08" db="EMBL/GenBank/DDBJ databases">
        <authorList>
            <person name="Varghese N."/>
            <person name="Submissions Spin"/>
        </authorList>
    </citation>
    <scope>NUCLEOTIDE SEQUENCE [LARGE SCALE GENOMIC DNA]</scope>
    <source>
        <strain evidence="10">SGD-1123</strain>
    </source>
</reference>
<evidence type="ECO:0000256" key="4">
    <source>
        <dbReference type="ARBA" id="ARBA00022692"/>
    </source>
</evidence>
<gene>
    <name evidence="9" type="ORF">GA0061094_2865</name>
</gene>
<dbReference type="RefSeq" id="WP_058298951.1">
    <property type="nucleotide sequence ID" value="NZ_FMAU01000003.1"/>
</dbReference>
<keyword evidence="6 7" id="KW-0472">Membrane</keyword>
<feature type="transmembrane region" description="Helical" evidence="7">
    <location>
        <begin position="7"/>
        <end position="32"/>
    </location>
</feature>
<comment type="subcellular location">
    <subcellularLocation>
        <location evidence="1">Cell membrane</location>
        <topology evidence="1">Multi-pass membrane protein</topology>
    </subcellularLocation>
</comment>
<dbReference type="InterPro" id="IPR011701">
    <property type="entry name" value="MFS"/>
</dbReference>
<protein>
    <submittedName>
        <fullName evidence="9">Sugar phosphate permease</fullName>
    </submittedName>
</protein>
<dbReference type="PANTHER" id="PTHR43266:SF7">
    <property type="entry name" value="TRANSPORTER, PUTATIVE-RELATED"/>
    <property type="match status" value="1"/>
</dbReference>
<name>A0A0V8HHA6_9BACI</name>
<evidence type="ECO:0000256" key="1">
    <source>
        <dbReference type="ARBA" id="ARBA00004651"/>
    </source>
</evidence>
<feature type="transmembrane region" description="Helical" evidence="7">
    <location>
        <begin position="38"/>
        <end position="59"/>
    </location>
</feature>
<dbReference type="Gene3D" id="1.20.1250.20">
    <property type="entry name" value="MFS general substrate transporter like domains"/>
    <property type="match status" value="1"/>
</dbReference>
<evidence type="ECO:0000313" key="10">
    <source>
        <dbReference type="Proteomes" id="UP000181997"/>
    </source>
</evidence>
<keyword evidence="3" id="KW-1003">Cell membrane</keyword>
<dbReference type="PRINTS" id="PR01988">
    <property type="entry name" value="EXPORTERBACE"/>
</dbReference>
<feature type="transmembrane region" description="Helical" evidence="7">
    <location>
        <begin position="250"/>
        <end position="271"/>
    </location>
</feature>
<accession>A0A0V8HHA6</accession>
<dbReference type="PANTHER" id="PTHR43266">
    <property type="entry name" value="MACROLIDE-EFFLUX PROTEIN"/>
    <property type="match status" value="1"/>
</dbReference>
<evidence type="ECO:0000256" key="5">
    <source>
        <dbReference type="ARBA" id="ARBA00022989"/>
    </source>
</evidence>
<feature type="transmembrane region" description="Helical" evidence="7">
    <location>
        <begin position="301"/>
        <end position="320"/>
    </location>
</feature>
<feature type="transmembrane region" description="Helical" evidence="7">
    <location>
        <begin position="134"/>
        <end position="154"/>
    </location>
</feature>
<dbReference type="GO" id="GO:0005886">
    <property type="term" value="C:plasma membrane"/>
    <property type="evidence" value="ECO:0007669"/>
    <property type="project" value="UniProtKB-SubCell"/>
</dbReference>
<evidence type="ECO:0000256" key="6">
    <source>
        <dbReference type="ARBA" id="ARBA00023136"/>
    </source>
</evidence>
<feature type="transmembrane region" description="Helical" evidence="7">
    <location>
        <begin position="341"/>
        <end position="363"/>
    </location>
</feature>
<dbReference type="Proteomes" id="UP000181997">
    <property type="component" value="Unassembled WGS sequence"/>
</dbReference>
<feature type="domain" description="Major facilitator superfamily (MFS) profile" evidence="8">
    <location>
        <begin position="5"/>
        <end position="396"/>
    </location>
</feature>
<evidence type="ECO:0000313" key="9">
    <source>
        <dbReference type="EMBL" id="SCC17026.1"/>
    </source>
</evidence>
<evidence type="ECO:0000256" key="3">
    <source>
        <dbReference type="ARBA" id="ARBA00022475"/>
    </source>
</evidence>
<dbReference type="PROSITE" id="PS50850">
    <property type="entry name" value="MFS"/>
    <property type="match status" value="1"/>
</dbReference>
<feature type="transmembrane region" description="Helical" evidence="7">
    <location>
        <begin position="369"/>
        <end position="389"/>
    </location>
</feature>
<keyword evidence="5 7" id="KW-1133">Transmembrane helix</keyword>
<evidence type="ECO:0000256" key="7">
    <source>
        <dbReference type="SAM" id="Phobius"/>
    </source>
</evidence>
<dbReference type="CDD" id="cd06173">
    <property type="entry name" value="MFS_MefA_like"/>
    <property type="match status" value="1"/>
</dbReference>
<feature type="transmembrane region" description="Helical" evidence="7">
    <location>
        <begin position="212"/>
        <end position="230"/>
    </location>
</feature>